<sequence length="104" mass="11529">MQLDLLWVVSQEEEPGRAAGTKAVGLALLDLWKRRGGPHFWKSSAPWHGTSPHASVLQEAGLVAVDVGIARFRRYDEPTESPQEYWLSLTAVGRRAIDGFDPMS</sequence>
<dbReference type="Proteomes" id="UP000679307">
    <property type="component" value="Chromosome"/>
</dbReference>
<protein>
    <submittedName>
        <fullName evidence="1">Uncharacterized protein</fullName>
    </submittedName>
</protein>
<organism evidence="1 2">
    <name type="scientific">Nocardioides aquaticus</name>
    <dbReference type="NCBI Taxonomy" id="160826"/>
    <lineage>
        <taxon>Bacteria</taxon>
        <taxon>Bacillati</taxon>
        <taxon>Actinomycetota</taxon>
        <taxon>Actinomycetes</taxon>
        <taxon>Propionibacteriales</taxon>
        <taxon>Nocardioidaceae</taxon>
        <taxon>Nocardioides</taxon>
    </lineage>
</organism>
<reference evidence="1 2" key="1">
    <citation type="submission" date="2021-05" db="EMBL/GenBank/DDBJ databases">
        <title>Complete genome of Nocardioides aquaticus KCTC 9944T isolated from meromictic and hypersaline Ekho Lake, Antarctica.</title>
        <authorList>
            <person name="Hwang K."/>
            <person name="Kim K.M."/>
            <person name="Choe H."/>
        </authorList>
    </citation>
    <scope>NUCLEOTIDE SEQUENCE [LARGE SCALE GENOMIC DNA]</scope>
    <source>
        <strain evidence="1 2">KCTC 9944</strain>
    </source>
</reference>
<accession>A0ABX8EGA6</accession>
<dbReference type="EMBL" id="CP075371">
    <property type="protein sequence ID" value="QVT79361.1"/>
    <property type="molecule type" value="Genomic_DNA"/>
</dbReference>
<gene>
    <name evidence="1" type="ORF">ENKNEFLB_01742</name>
</gene>
<proteinExistence type="predicted"/>
<evidence type="ECO:0000313" key="1">
    <source>
        <dbReference type="EMBL" id="QVT79361.1"/>
    </source>
</evidence>
<name>A0ABX8EGA6_9ACTN</name>
<evidence type="ECO:0000313" key="2">
    <source>
        <dbReference type="Proteomes" id="UP000679307"/>
    </source>
</evidence>
<keyword evidence="2" id="KW-1185">Reference proteome</keyword>